<proteinExistence type="inferred from homology"/>
<dbReference type="AlphaFoldDB" id="A0A4R3VMU7"/>
<keyword evidence="5" id="KW-0812">Transmembrane</keyword>
<dbReference type="GO" id="GO:0015288">
    <property type="term" value="F:porin activity"/>
    <property type="evidence" value="ECO:0007669"/>
    <property type="project" value="UniProtKB-KW"/>
</dbReference>
<evidence type="ECO:0000259" key="13">
    <source>
        <dbReference type="Pfam" id="PF11471"/>
    </source>
</evidence>
<comment type="subcellular location">
    <subcellularLocation>
        <location evidence="1">Cell outer membrane</location>
        <topology evidence="1">Multi-pass membrane protein</topology>
    </subcellularLocation>
</comment>
<dbReference type="OrthoDB" id="106611at2"/>
<evidence type="ECO:0000256" key="12">
    <source>
        <dbReference type="SAM" id="SignalP"/>
    </source>
</evidence>
<dbReference type="GO" id="GO:0015144">
    <property type="term" value="F:carbohydrate transmembrane transporter activity"/>
    <property type="evidence" value="ECO:0007669"/>
    <property type="project" value="TreeGrafter"/>
</dbReference>
<feature type="signal peptide" evidence="12">
    <location>
        <begin position="1"/>
        <end position="25"/>
    </location>
</feature>
<evidence type="ECO:0000313" key="14">
    <source>
        <dbReference type="EMBL" id="TCV05918.1"/>
    </source>
</evidence>
<evidence type="ECO:0000256" key="8">
    <source>
        <dbReference type="ARBA" id="ARBA00023114"/>
    </source>
</evidence>
<evidence type="ECO:0000256" key="6">
    <source>
        <dbReference type="ARBA" id="ARBA00022729"/>
    </source>
</evidence>
<dbReference type="Gene3D" id="2.40.170.10">
    <property type="entry name" value="Porin, LamB type"/>
    <property type="match status" value="1"/>
</dbReference>
<feature type="coiled-coil region" evidence="11">
    <location>
        <begin position="27"/>
        <end position="61"/>
    </location>
</feature>
<evidence type="ECO:0000256" key="9">
    <source>
        <dbReference type="ARBA" id="ARBA00023136"/>
    </source>
</evidence>
<dbReference type="GO" id="GO:0015774">
    <property type="term" value="P:polysaccharide transport"/>
    <property type="evidence" value="ECO:0007669"/>
    <property type="project" value="TreeGrafter"/>
</dbReference>
<dbReference type="SUPFAM" id="SSF56935">
    <property type="entry name" value="Porins"/>
    <property type="match status" value="1"/>
</dbReference>
<evidence type="ECO:0000256" key="2">
    <source>
        <dbReference type="ARBA" id="ARBA00007055"/>
    </source>
</evidence>
<reference evidence="14 15" key="1">
    <citation type="submission" date="2019-03" db="EMBL/GenBank/DDBJ databases">
        <title>Genomic Encyclopedia of Type Strains, Phase IV (KMG-IV): sequencing the most valuable type-strain genomes for metagenomic binning, comparative biology and taxonomic classification.</title>
        <authorList>
            <person name="Goeker M."/>
        </authorList>
    </citation>
    <scope>NUCLEOTIDE SEQUENCE [LARGE SCALE GENOMIC DNA]</scope>
    <source>
        <strain evidence="14 15">DSM 16730</strain>
    </source>
</reference>
<feature type="chain" id="PRO_5021023445" evidence="12">
    <location>
        <begin position="26"/>
        <end position="554"/>
    </location>
</feature>
<dbReference type="RefSeq" id="WP_132455971.1">
    <property type="nucleotide sequence ID" value="NZ_JAWIZJ010000005.1"/>
</dbReference>
<keyword evidence="15" id="KW-1185">Reference proteome</keyword>
<feature type="domain" description="LamB-type porin N-terminal" evidence="13">
    <location>
        <begin position="29"/>
        <end position="59"/>
    </location>
</feature>
<evidence type="ECO:0000256" key="4">
    <source>
        <dbReference type="ARBA" id="ARBA00022452"/>
    </source>
</evidence>
<gene>
    <name evidence="14" type="ORF">EDC54_105188</name>
</gene>
<evidence type="ECO:0000256" key="3">
    <source>
        <dbReference type="ARBA" id="ARBA00022448"/>
    </source>
</evidence>
<keyword evidence="11" id="KW-0175">Coiled coil</keyword>
<evidence type="ECO:0000256" key="5">
    <source>
        <dbReference type="ARBA" id="ARBA00022692"/>
    </source>
</evidence>
<keyword evidence="10" id="KW-0998">Cell outer membrane</keyword>
<dbReference type="Pfam" id="PF11471">
    <property type="entry name" value="Sugarporin_N"/>
    <property type="match status" value="1"/>
</dbReference>
<keyword evidence="8" id="KW-0626">Porin</keyword>
<keyword evidence="3" id="KW-0813">Transport</keyword>
<dbReference type="InterPro" id="IPR021570">
    <property type="entry name" value="LamB-type_porin_N_dom"/>
</dbReference>
<keyword evidence="9" id="KW-0472">Membrane</keyword>
<dbReference type="GO" id="GO:0046930">
    <property type="term" value="C:pore complex"/>
    <property type="evidence" value="ECO:0007669"/>
    <property type="project" value="UniProtKB-KW"/>
</dbReference>
<dbReference type="Proteomes" id="UP000295433">
    <property type="component" value="Unassembled WGS sequence"/>
</dbReference>
<dbReference type="EMBL" id="SMBY01000005">
    <property type="protein sequence ID" value="TCV05918.1"/>
    <property type="molecule type" value="Genomic_DNA"/>
</dbReference>
<dbReference type="PANTHER" id="PTHR38762">
    <property type="entry name" value="CRYPTIC OUTER MEMBRANE PORIN BGLH-RELATED"/>
    <property type="match status" value="1"/>
</dbReference>
<evidence type="ECO:0000256" key="7">
    <source>
        <dbReference type="ARBA" id="ARBA00023065"/>
    </source>
</evidence>
<dbReference type="Pfam" id="PF02264">
    <property type="entry name" value="LamB"/>
    <property type="match status" value="1"/>
</dbReference>
<accession>A0A4R3VMU7</accession>
<dbReference type="PANTHER" id="PTHR38762:SF1">
    <property type="entry name" value="CRYPTIC OUTER MEMBRANE PORIN BGLH-RELATED"/>
    <property type="match status" value="1"/>
</dbReference>
<name>A0A4R3VMU7_9GAMM</name>
<evidence type="ECO:0000256" key="10">
    <source>
        <dbReference type="ARBA" id="ARBA00023237"/>
    </source>
</evidence>
<dbReference type="GO" id="GO:0009279">
    <property type="term" value="C:cell outer membrane"/>
    <property type="evidence" value="ECO:0007669"/>
    <property type="project" value="UniProtKB-SubCell"/>
</dbReference>
<keyword evidence="7" id="KW-0406">Ion transport</keyword>
<dbReference type="InterPro" id="IPR036998">
    <property type="entry name" value="Porin_LamB_sf"/>
</dbReference>
<evidence type="ECO:0000256" key="1">
    <source>
        <dbReference type="ARBA" id="ARBA00004571"/>
    </source>
</evidence>
<evidence type="ECO:0000313" key="15">
    <source>
        <dbReference type="Proteomes" id="UP000295433"/>
    </source>
</evidence>
<dbReference type="InterPro" id="IPR003192">
    <property type="entry name" value="Porin_LamB"/>
</dbReference>
<sequence>MYKKPSLKLIVLLISSAIVSNSAVAAKLTIEERLALLEKELATNQQELKVTQKELQEYKKMAENRQTVVAGQGGKLTGKERVTVPVSTVSENGAQTAASVDVPSVAPRQRELTLNDISQYVKDDIGFTYRGYFRSGWATGTRGAPESYAIGALGRFGNENGAWYDLELHQKVFDRDGKQAKAVVMLDGNVGQRYTTSWFDKDSEDLLQFSDIYLTTKGFLPFAPEADFWVGKHRLPNYEIQMLDWKSQRTTSGAGAGVGIENWQLGPGKMNVALIRQDLKAHEVNYESLCKNQSDVSARRACATQDVNSNSVEIRYKDMPLWDKGSLEVFGKYAMANRNDTNRKRENDGAYYSVKDSWIAGTILRHNFADGGFNEFTAMAADNSHASGFALIDNANATYGFGDDYYGNHSYGKAYRLISQGENYLRSDVIMSHALVYSWGDDIYSYNTGANTDFEGIRAVIRPAYIWDEYNQTGVELGWFEQTNKVGGVKYRESGYKSTLFHTFKVGTSLLNSRPEIRFYATYLKSKDNEITDFRFADEKSDQFTVGVQTEVWW</sequence>
<organism evidence="14 15">
    <name type="scientific">Samsonia erythrinae</name>
    <dbReference type="NCBI Taxonomy" id="160434"/>
    <lineage>
        <taxon>Bacteria</taxon>
        <taxon>Pseudomonadati</taxon>
        <taxon>Pseudomonadota</taxon>
        <taxon>Gammaproteobacteria</taxon>
        <taxon>Enterobacterales</taxon>
        <taxon>Pectobacteriaceae</taxon>
        <taxon>Samsonia</taxon>
    </lineage>
</organism>
<keyword evidence="6 12" id="KW-0732">Signal</keyword>
<comment type="similarity">
    <text evidence="2">Belongs to the porin LamB (TC 1.B.3) family.</text>
</comment>
<dbReference type="InterPro" id="IPR050286">
    <property type="entry name" value="G_neg_Bact_CarbUptk_Porin"/>
</dbReference>
<protein>
    <submittedName>
        <fullName evidence="14">Carbohydrate-specific outer membrane porin</fullName>
    </submittedName>
</protein>
<dbReference type="GO" id="GO:0006811">
    <property type="term" value="P:monoatomic ion transport"/>
    <property type="evidence" value="ECO:0007669"/>
    <property type="project" value="UniProtKB-KW"/>
</dbReference>
<dbReference type="CDD" id="cd01346">
    <property type="entry name" value="Maltoporin-like"/>
    <property type="match status" value="1"/>
</dbReference>
<evidence type="ECO:0000256" key="11">
    <source>
        <dbReference type="SAM" id="Coils"/>
    </source>
</evidence>
<comment type="caution">
    <text evidence="14">The sequence shown here is derived from an EMBL/GenBank/DDBJ whole genome shotgun (WGS) entry which is preliminary data.</text>
</comment>
<keyword evidence="4" id="KW-1134">Transmembrane beta strand</keyword>